<sequence>MGLWDTETALIYLGWYVFCVVAWAVFPSDWVEGVTLRNGKKKKIRSTVCSTSFSYKCGLRCVPPLNIACHVAFSTFLLALGLTTGYIM</sequence>
<feature type="transmembrane region" description="Helical" evidence="1">
    <location>
        <begin position="65"/>
        <end position="87"/>
    </location>
</feature>
<reference evidence="3" key="2">
    <citation type="submission" date="2015-01" db="EMBL/GenBank/DDBJ databases">
        <title>Evolutionary Origins and Diversification of the Mycorrhizal Mutualists.</title>
        <authorList>
            <consortium name="DOE Joint Genome Institute"/>
            <consortium name="Mycorrhizal Genomics Consortium"/>
            <person name="Kohler A."/>
            <person name="Kuo A."/>
            <person name="Nagy L.G."/>
            <person name="Floudas D."/>
            <person name="Copeland A."/>
            <person name="Barry K.W."/>
            <person name="Cichocki N."/>
            <person name="Veneault-Fourrey C."/>
            <person name="LaButti K."/>
            <person name="Lindquist E.A."/>
            <person name="Lipzen A."/>
            <person name="Lundell T."/>
            <person name="Morin E."/>
            <person name="Murat C."/>
            <person name="Riley R."/>
            <person name="Ohm R."/>
            <person name="Sun H."/>
            <person name="Tunlid A."/>
            <person name="Henrissat B."/>
            <person name="Grigoriev I.V."/>
            <person name="Hibbett D.S."/>
            <person name="Martin F."/>
        </authorList>
    </citation>
    <scope>NUCLEOTIDE SEQUENCE [LARGE SCALE GENOMIC DNA]</scope>
    <source>
        <strain evidence="3">ATCC 200175</strain>
    </source>
</reference>
<organism evidence="2 3">
    <name type="scientific">Paxillus involutus ATCC 200175</name>
    <dbReference type="NCBI Taxonomy" id="664439"/>
    <lineage>
        <taxon>Eukaryota</taxon>
        <taxon>Fungi</taxon>
        <taxon>Dikarya</taxon>
        <taxon>Basidiomycota</taxon>
        <taxon>Agaricomycotina</taxon>
        <taxon>Agaricomycetes</taxon>
        <taxon>Agaricomycetidae</taxon>
        <taxon>Boletales</taxon>
        <taxon>Paxilineae</taxon>
        <taxon>Paxillaceae</taxon>
        <taxon>Paxillus</taxon>
    </lineage>
</organism>
<protein>
    <submittedName>
        <fullName evidence="2">Uncharacterized protein</fullName>
    </submittedName>
</protein>
<dbReference type="Proteomes" id="UP000053647">
    <property type="component" value="Unassembled WGS sequence"/>
</dbReference>
<evidence type="ECO:0000313" key="3">
    <source>
        <dbReference type="Proteomes" id="UP000053647"/>
    </source>
</evidence>
<keyword evidence="1" id="KW-0812">Transmembrane</keyword>
<proteinExistence type="predicted"/>
<accession>A0A0C9TST7</accession>
<keyword evidence="1" id="KW-0472">Membrane</keyword>
<keyword evidence="3" id="KW-1185">Reference proteome</keyword>
<dbReference type="HOGENOM" id="CLU_2469744_0_0_1"/>
<keyword evidence="1" id="KW-1133">Transmembrane helix</keyword>
<reference evidence="2 3" key="1">
    <citation type="submission" date="2014-06" db="EMBL/GenBank/DDBJ databases">
        <authorList>
            <consortium name="DOE Joint Genome Institute"/>
            <person name="Kuo A."/>
            <person name="Kohler A."/>
            <person name="Nagy L.G."/>
            <person name="Floudas D."/>
            <person name="Copeland A."/>
            <person name="Barry K.W."/>
            <person name="Cichocki N."/>
            <person name="Veneault-Fourrey C."/>
            <person name="LaButti K."/>
            <person name="Lindquist E.A."/>
            <person name="Lipzen A."/>
            <person name="Lundell T."/>
            <person name="Morin E."/>
            <person name="Murat C."/>
            <person name="Sun H."/>
            <person name="Tunlid A."/>
            <person name="Henrissat B."/>
            <person name="Grigoriev I.V."/>
            <person name="Hibbett D.S."/>
            <person name="Martin F."/>
            <person name="Nordberg H.P."/>
            <person name="Cantor M.N."/>
            <person name="Hua S.X."/>
        </authorList>
    </citation>
    <scope>NUCLEOTIDE SEQUENCE [LARGE SCALE GENOMIC DNA]</scope>
    <source>
        <strain evidence="2 3">ATCC 200175</strain>
    </source>
</reference>
<feature type="transmembrane region" description="Helical" evidence="1">
    <location>
        <begin position="9"/>
        <end position="26"/>
    </location>
</feature>
<gene>
    <name evidence="2" type="ORF">PAXINDRAFT_86335</name>
</gene>
<evidence type="ECO:0000313" key="2">
    <source>
        <dbReference type="EMBL" id="KIJ10251.1"/>
    </source>
</evidence>
<dbReference type="AlphaFoldDB" id="A0A0C9TST7"/>
<dbReference type="EMBL" id="KN819412">
    <property type="protein sequence ID" value="KIJ10251.1"/>
    <property type="molecule type" value="Genomic_DNA"/>
</dbReference>
<evidence type="ECO:0000256" key="1">
    <source>
        <dbReference type="SAM" id="Phobius"/>
    </source>
</evidence>
<name>A0A0C9TST7_PAXIN</name>
<dbReference type="OrthoDB" id="10262235at2759"/>